<evidence type="ECO:0000256" key="4">
    <source>
        <dbReference type="SAM" id="MobiDB-lite"/>
    </source>
</evidence>
<keyword evidence="3" id="KW-0862">Zinc</keyword>
<dbReference type="AlphaFoldDB" id="A0A815W5L7"/>
<evidence type="ECO:0000259" key="5">
    <source>
        <dbReference type="Pfam" id="PF04500"/>
    </source>
</evidence>
<proteinExistence type="predicted"/>
<evidence type="ECO:0000313" key="7">
    <source>
        <dbReference type="Proteomes" id="UP000663889"/>
    </source>
</evidence>
<dbReference type="Gene3D" id="2.20.25.240">
    <property type="match status" value="1"/>
</dbReference>
<evidence type="ECO:0000256" key="2">
    <source>
        <dbReference type="ARBA" id="ARBA00022771"/>
    </source>
</evidence>
<feature type="domain" description="FLYWCH-type" evidence="5">
    <location>
        <begin position="174"/>
        <end position="230"/>
    </location>
</feature>
<organism evidence="6 7">
    <name type="scientific">Rotaria sordida</name>
    <dbReference type="NCBI Taxonomy" id="392033"/>
    <lineage>
        <taxon>Eukaryota</taxon>
        <taxon>Metazoa</taxon>
        <taxon>Spiralia</taxon>
        <taxon>Gnathifera</taxon>
        <taxon>Rotifera</taxon>
        <taxon>Eurotatoria</taxon>
        <taxon>Bdelloidea</taxon>
        <taxon>Philodinida</taxon>
        <taxon>Philodinidae</taxon>
        <taxon>Rotaria</taxon>
    </lineage>
</organism>
<accession>A0A815W5L7</accession>
<name>A0A815W5L7_9BILA</name>
<feature type="compositionally biased region" description="Low complexity" evidence="4">
    <location>
        <begin position="74"/>
        <end position="90"/>
    </location>
</feature>
<gene>
    <name evidence="6" type="ORF">SEV965_LOCUS37866</name>
</gene>
<reference evidence="6" key="1">
    <citation type="submission" date="2021-02" db="EMBL/GenBank/DDBJ databases">
        <authorList>
            <person name="Nowell W R."/>
        </authorList>
    </citation>
    <scope>NUCLEOTIDE SEQUENCE</scope>
</reference>
<dbReference type="Pfam" id="PF04500">
    <property type="entry name" value="FLYWCH"/>
    <property type="match status" value="1"/>
</dbReference>
<dbReference type="Proteomes" id="UP000663889">
    <property type="component" value="Unassembled WGS sequence"/>
</dbReference>
<dbReference type="InterPro" id="IPR007588">
    <property type="entry name" value="Znf_FLYWCH"/>
</dbReference>
<evidence type="ECO:0000256" key="3">
    <source>
        <dbReference type="ARBA" id="ARBA00022833"/>
    </source>
</evidence>
<evidence type="ECO:0000256" key="1">
    <source>
        <dbReference type="ARBA" id="ARBA00022723"/>
    </source>
</evidence>
<dbReference type="GO" id="GO:0008270">
    <property type="term" value="F:zinc ion binding"/>
    <property type="evidence" value="ECO:0007669"/>
    <property type="project" value="UniProtKB-KW"/>
</dbReference>
<protein>
    <recommendedName>
        <fullName evidence="5">FLYWCH-type domain-containing protein</fullName>
    </recommendedName>
</protein>
<feature type="region of interest" description="Disordered" evidence="4">
    <location>
        <begin position="74"/>
        <end position="108"/>
    </location>
</feature>
<feature type="region of interest" description="Disordered" evidence="4">
    <location>
        <begin position="1"/>
        <end position="26"/>
    </location>
</feature>
<feature type="non-terminal residue" evidence="6">
    <location>
        <position position="1"/>
    </location>
</feature>
<sequence length="315" mass="35457">IFLSTTEQNMNQDAENSTNNNTTNRLGINDMDVHTLANAIALAMRMNGGNQIKQRERTTEDIASAVVMALSTTTKTTNTLPPPSTTTSTPFRACSTMRSTDDSLDSPFLSPIKEQSPKLRNMQQKNNYVPIAPPRRSQNSPVLLALPSKPNINDQIAAGGLLTNSTPLIQWSFTSKGKDLLIVNNHSFKCNKTTNAKHYWRCDQGDYCNVWVQTTLDGNYLDMSKSEHNHFCDPDRIVINKLIGIIRQRCKIELLSIATIYEQEVKKAKLTPAQLCRMPRYDQLRKLSIFSVRFPLLLSRNTSDLESAPECKHKQ</sequence>
<keyword evidence="2" id="KW-0863">Zinc-finger</keyword>
<evidence type="ECO:0000313" key="6">
    <source>
        <dbReference type="EMBL" id="CAF1536645.1"/>
    </source>
</evidence>
<keyword evidence="1" id="KW-0479">Metal-binding</keyword>
<dbReference type="EMBL" id="CAJNOU010008333">
    <property type="protein sequence ID" value="CAF1536645.1"/>
    <property type="molecule type" value="Genomic_DNA"/>
</dbReference>
<comment type="caution">
    <text evidence="6">The sequence shown here is derived from an EMBL/GenBank/DDBJ whole genome shotgun (WGS) entry which is preliminary data.</text>
</comment>